<dbReference type="EMBL" id="QGNW01000503">
    <property type="protein sequence ID" value="RVW69247.1"/>
    <property type="molecule type" value="Genomic_DNA"/>
</dbReference>
<protein>
    <recommendedName>
        <fullName evidence="3">Retrovirus-related Pol polyprotein from transposon TNT 1-94</fullName>
    </recommendedName>
</protein>
<accession>A0A438GAL1</accession>
<dbReference type="Proteomes" id="UP000288805">
    <property type="component" value="Unassembled WGS sequence"/>
</dbReference>
<dbReference type="AlphaFoldDB" id="A0A438GAL1"/>
<evidence type="ECO:0000313" key="1">
    <source>
        <dbReference type="EMBL" id="RVW69247.1"/>
    </source>
</evidence>
<gene>
    <name evidence="1" type="ORF">CK203_061388</name>
</gene>
<sequence length="89" mass="10323">MPIWLLMHLMWQRALKGRNVKLIMKPSLVESLHGVEDARFKALFVAKDYTQKEGVDFNEMFSLVVKHSSISLELKQIDVKIAFLHGELK</sequence>
<name>A0A438GAL1_VITVI</name>
<reference evidence="1 2" key="1">
    <citation type="journal article" date="2018" name="PLoS Genet.">
        <title>Population sequencing reveals clonal diversity and ancestral inbreeding in the grapevine cultivar Chardonnay.</title>
        <authorList>
            <person name="Roach M.J."/>
            <person name="Johnson D.L."/>
            <person name="Bohlmann J."/>
            <person name="van Vuuren H.J."/>
            <person name="Jones S.J."/>
            <person name="Pretorius I.S."/>
            <person name="Schmidt S.A."/>
            <person name="Borneman A.R."/>
        </authorList>
    </citation>
    <scope>NUCLEOTIDE SEQUENCE [LARGE SCALE GENOMIC DNA]</scope>
    <source>
        <strain evidence="2">cv. Chardonnay</strain>
        <tissue evidence="1">Leaf</tissue>
    </source>
</reference>
<evidence type="ECO:0000313" key="2">
    <source>
        <dbReference type="Proteomes" id="UP000288805"/>
    </source>
</evidence>
<organism evidence="1 2">
    <name type="scientific">Vitis vinifera</name>
    <name type="common">Grape</name>
    <dbReference type="NCBI Taxonomy" id="29760"/>
    <lineage>
        <taxon>Eukaryota</taxon>
        <taxon>Viridiplantae</taxon>
        <taxon>Streptophyta</taxon>
        <taxon>Embryophyta</taxon>
        <taxon>Tracheophyta</taxon>
        <taxon>Spermatophyta</taxon>
        <taxon>Magnoliopsida</taxon>
        <taxon>eudicotyledons</taxon>
        <taxon>Gunneridae</taxon>
        <taxon>Pentapetalae</taxon>
        <taxon>rosids</taxon>
        <taxon>Vitales</taxon>
        <taxon>Vitaceae</taxon>
        <taxon>Viteae</taxon>
        <taxon>Vitis</taxon>
    </lineage>
</organism>
<proteinExistence type="predicted"/>
<comment type="caution">
    <text evidence="1">The sequence shown here is derived from an EMBL/GenBank/DDBJ whole genome shotgun (WGS) entry which is preliminary data.</text>
</comment>
<evidence type="ECO:0008006" key="3">
    <source>
        <dbReference type="Google" id="ProtNLM"/>
    </source>
</evidence>